<reference evidence="7" key="2">
    <citation type="submission" date="2021-12" db="EMBL/GenBank/DDBJ databases">
        <title>Resequencing data analysis of finger millet.</title>
        <authorList>
            <person name="Hatakeyama M."/>
            <person name="Aluri S."/>
            <person name="Balachadran M.T."/>
            <person name="Sivarajan S.R."/>
            <person name="Poveda L."/>
            <person name="Shimizu-Inatsugi R."/>
            <person name="Schlapbach R."/>
            <person name="Sreeman S.M."/>
            <person name="Shimizu K.K."/>
        </authorList>
    </citation>
    <scope>NUCLEOTIDE SEQUENCE</scope>
</reference>
<dbReference type="Gene3D" id="3.90.226.10">
    <property type="entry name" value="2-enoyl-CoA Hydratase, Chain A, domain 1"/>
    <property type="match status" value="1"/>
</dbReference>
<evidence type="ECO:0000256" key="5">
    <source>
        <dbReference type="ARBA" id="ARBA00012064"/>
    </source>
</evidence>
<evidence type="ECO:0000256" key="6">
    <source>
        <dbReference type="ARBA" id="ARBA00023098"/>
    </source>
</evidence>
<dbReference type="EC" id="5.3.3.8" evidence="5"/>
<evidence type="ECO:0000313" key="8">
    <source>
        <dbReference type="Proteomes" id="UP001054889"/>
    </source>
</evidence>
<dbReference type="Proteomes" id="UP001054889">
    <property type="component" value="Unassembled WGS sequence"/>
</dbReference>
<name>A0AAV5D7K3_ELECO</name>
<dbReference type="CDD" id="cd06558">
    <property type="entry name" value="crotonase-like"/>
    <property type="match status" value="1"/>
</dbReference>
<dbReference type="InterPro" id="IPR029045">
    <property type="entry name" value="ClpP/crotonase-like_dom_sf"/>
</dbReference>
<dbReference type="InterPro" id="IPR001753">
    <property type="entry name" value="Enoyl-CoA_hydra/iso"/>
</dbReference>
<evidence type="ECO:0000256" key="3">
    <source>
        <dbReference type="ARBA" id="ARBA00005005"/>
    </source>
</evidence>
<organism evidence="7 8">
    <name type="scientific">Eleusine coracana subsp. coracana</name>
    <dbReference type="NCBI Taxonomy" id="191504"/>
    <lineage>
        <taxon>Eukaryota</taxon>
        <taxon>Viridiplantae</taxon>
        <taxon>Streptophyta</taxon>
        <taxon>Embryophyta</taxon>
        <taxon>Tracheophyta</taxon>
        <taxon>Spermatophyta</taxon>
        <taxon>Magnoliopsida</taxon>
        <taxon>Liliopsida</taxon>
        <taxon>Poales</taxon>
        <taxon>Poaceae</taxon>
        <taxon>PACMAD clade</taxon>
        <taxon>Chloridoideae</taxon>
        <taxon>Cynodonteae</taxon>
        <taxon>Eleusininae</taxon>
        <taxon>Eleusine</taxon>
    </lineage>
</organism>
<dbReference type="GO" id="GO:0004165">
    <property type="term" value="F:delta(3)-delta(2)-enoyl-CoA isomerase activity"/>
    <property type="evidence" value="ECO:0007669"/>
    <property type="project" value="UniProtKB-EC"/>
</dbReference>
<dbReference type="GO" id="GO:0006635">
    <property type="term" value="P:fatty acid beta-oxidation"/>
    <property type="evidence" value="ECO:0007669"/>
    <property type="project" value="TreeGrafter"/>
</dbReference>
<dbReference type="GO" id="GO:0005777">
    <property type="term" value="C:peroxisome"/>
    <property type="evidence" value="ECO:0007669"/>
    <property type="project" value="TreeGrafter"/>
</dbReference>
<dbReference type="EMBL" id="BQKI01000012">
    <property type="protein sequence ID" value="GJN06393.1"/>
    <property type="molecule type" value="Genomic_DNA"/>
</dbReference>
<dbReference type="Pfam" id="PF00378">
    <property type="entry name" value="ECH_1"/>
    <property type="match status" value="1"/>
</dbReference>
<sequence>MANGDLCSVVKRGRVHLITLTGAGEHRLNPTLLSAIRSAVAAVRASPGAGALVLAAQGKFFCNGYDLAWARAGASPADRIAAMRAALRGLVADLLALPVPTVAAVTGHAAAAGCGLALAHDAVVMRASRGFLYMGEVDARIKIVDFFGELIRQKVPDAVARRDLVMKGEKMTAAEAVRRGIVDKAVDGGVGDVVDAAVAMAEGLAARGWNGETVAEIRKAAWPDLWRKVKDHGGEAPARPRL</sequence>
<keyword evidence="6" id="KW-0443">Lipid metabolism</keyword>
<evidence type="ECO:0000256" key="1">
    <source>
        <dbReference type="ARBA" id="ARBA00000452"/>
    </source>
</evidence>
<gene>
    <name evidence="7" type="primary">ga24120</name>
    <name evidence="7" type="ORF">PR202_ga24120</name>
</gene>
<accession>A0AAV5D7K3</accession>
<dbReference type="PANTHER" id="PTHR11941">
    <property type="entry name" value="ENOYL-COA HYDRATASE-RELATED"/>
    <property type="match status" value="1"/>
</dbReference>
<dbReference type="PANTHER" id="PTHR11941:SF143">
    <property type="entry name" value="ENOYL-COA HYDRATASE"/>
    <property type="match status" value="1"/>
</dbReference>
<protein>
    <recommendedName>
        <fullName evidence="5">Delta(3)-Delta(2)-enoyl-CoA isomerase</fullName>
        <ecNumber evidence="5">5.3.3.8</ecNumber>
    </recommendedName>
</protein>
<dbReference type="FunFam" id="3.90.226.10:FF:000049">
    <property type="entry name" value="Enoyl-CoA delta isomerase 3"/>
    <property type="match status" value="1"/>
</dbReference>
<comment type="similarity">
    <text evidence="4">Belongs to the enoyl-CoA hydratase/isomerase family.</text>
</comment>
<reference evidence="7" key="1">
    <citation type="journal article" date="2018" name="DNA Res.">
        <title>Multiple hybrid de novo genome assembly of finger millet, an orphan allotetraploid crop.</title>
        <authorList>
            <person name="Hatakeyama M."/>
            <person name="Aluri S."/>
            <person name="Balachadran M.T."/>
            <person name="Sivarajan S.R."/>
            <person name="Patrignani A."/>
            <person name="Gruter S."/>
            <person name="Poveda L."/>
            <person name="Shimizu-Inatsugi R."/>
            <person name="Baeten J."/>
            <person name="Francoijs K.J."/>
            <person name="Nataraja K.N."/>
            <person name="Reddy Y.A.N."/>
            <person name="Phadnis S."/>
            <person name="Ravikumar R.L."/>
            <person name="Schlapbach R."/>
            <person name="Sreeman S.M."/>
            <person name="Shimizu K.K."/>
        </authorList>
    </citation>
    <scope>NUCLEOTIDE SEQUENCE</scope>
</reference>
<dbReference type="AlphaFoldDB" id="A0AAV5D7K3"/>
<keyword evidence="8" id="KW-1185">Reference proteome</keyword>
<dbReference type="SUPFAM" id="SSF52096">
    <property type="entry name" value="ClpP/crotonase"/>
    <property type="match status" value="1"/>
</dbReference>
<proteinExistence type="inferred from homology"/>
<evidence type="ECO:0000256" key="4">
    <source>
        <dbReference type="ARBA" id="ARBA00005254"/>
    </source>
</evidence>
<comment type="catalytic activity">
    <reaction evidence="1">
        <text>a (3Z)-enoyl-CoA = a 4-saturated (2E)-enoyl-CoA</text>
        <dbReference type="Rhea" id="RHEA:45900"/>
        <dbReference type="ChEBI" id="CHEBI:85097"/>
        <dbReference type="ChEBI" id="CHEBI:85489"/>
        <dbReference type="EC" id="5.3.3.8"/>
    </reaction>
</comment>
<evidence type="ECO:0000313" key="7">
    <source>
        <dbReference type="EMBL" id="GJN06393.1"/>
    </source>
</evidence>
<evidence type="ECO:0000256" key="2">
    <source>
        <dbReference type="ARBA" id="ARBA00000765"/>
    </source>
</evidence>
<comment type="caution">
    <text evidence="7">The sequence shown here is derived from an EMBL/GenBank/DDBJ whole genome shotgun (WGS) entry which is preliminary data.</text>
</comment>
<comment type="catalytic activity">
    <reaction evidence="2">
        <text>a (3E)-enoyl-CoA = a 4-saturated (2E)-enoyl-CoA</text>
        <dbReference type="Rhea" id="RHEA:45228"/>
        <dbReference type="ChEBI" id="CHEBI:58521"/>
        <dbReference type="ChEBI" id="CHEBI:85097"/>
        <dbReference type="EC" id="5.3.3.8"/>
    </reaction>
</comment>
<comment type="pathway">
    <text evidence="3">Lipid metabolism; fatty acid beta-oxidation.</text>
</comment>